<reference evidence="4" key="1">
    <citation type="journal article" date="2019" name="Int. J. Syst. Evol. Microbiol.">
        <title>The Global Catalogue of Microorganisms (GCM) 10K type strain sequencing project: providing services to taxonomists for standard genome sequencing and annotation.</title>
        <authorList>
            <consortium name="The Broad Institute Genomics Platform"/>
            <consortium name="The Broad Institute Genome Sequencing Center for Infectious Disease"/>
            <person name="Wu L."/>
            <person name="Ma J."/>
        </authorList>
    </citation>
    <scope>NUCLEOTIDE SEQUENCE [LARGE SCALE GENOMIC DNA]</scope>
    <source>
        <strain evidence="4">JCM 30846</strain>
    </source>
</reference>
<dbReference type="InterPro" id="IPR036271">
    <property type="entry name" value="Tet_transcr_reg_TetR-rel_C_sf"/>
</dbReference>
<dbReference type="InterPro" id="IPR049445">
    <property type="entry name" value="TetR_SbtR-like_C"/>
</dbReference>
<sequence length="103" mass="10962">MTTRIARVPTLERVHEHNARTVGLLLARCRAEGTVRADATLEDVLFALAALGRAVPAAEAARSGSRRRFLALLLDGLRTDEGRRTRGEPGRDGGAPPTLPGAP</sequence>
<dbReference type="Gene3D" id="1.10.357.10">
    <property type="entry name" value="Tetracycline Repressor, domain 2"/>
    <property type="match status" value="1"/>
</dbReference>
<dbReference type="Proteomes" id="UP001499884">
    <property type="component" value="Unassembled WGS sequence"/>
</dbReference>
<feature type="domain" description="Transcriptional regulator SbtR-like C-terminal" evidence="2">
    <location>
        <begin position="11"/>
        <end position="78"/>
    </location>
</feature>
<dbReference type="SUPFAM" id="SSF48498">
    <property type="entry name" value="Tetracyclin repressor-like, C-terminal domain"/>
    <property type="match status" value="1"/>
</dbReference>
<accession>A0ABP7FPU7</accession>
<protein>
    <recommendedName>
        <fullName evidence="2">Transcriptional regulator SbtR-like C-terminal domain-containing protein</fullName>
    </recommendedName>
</protein>
<name>A0ABP7FPU7_9ACTN</name>
<gene>
    <name evidence="3" type="ORF">GCM10023082_45960</name>
</gene>
<comment type="caution">
    <text evidence="3">The sequence shown here is derived from an EMBL/GenBank/DDBJ whole genome shotgun (WGS) entry which is preliminary data.</text>
</comment>
<keyword evidence="4" id="KW-1185">Reference proteome</keyword>
<evidence type="ECO:0000313" key="4">
    <source>
        <dbReference type="Proteomes" id="UP001499884"/>
    </source>
</evidence>
<dbReference type="EMBL" id="BAABEP010000037">
    <property type="protein sequence ID" value="GAA3744041.1"/>
    <property type="molecule type" value="Genomic_DNA"/>
</dbReference>
<evidence type="ECO:0000256" key="1">
    <source>
        <dbReference type="SAM" id="MobiDB-lite"/>
    </source>
</evidence>
<feature type="region of interest" description="Disordered" evidence="1">
    <location>
        <begin position="80"/>
        <end position="103"/>
    </location>
</feature>
<organism evidence="3 4">
    <name type="scientific">Streptomyces tremellae</name>
    <dbReference type="NCBI Taxonomy" id="1124239"/>
    <lineage>
        <taxon>Bacteria</taxon>
        <taxon>Bacillati</taxon>
        <taxon>Actinomycetota</taxon>
        <taxon>Actinomycetes</taxon>
        <taxon>Kitasatosporales</taxon>
        <taxon>Streptomycetaceae</taxon>
        <taxon>Streptomyces</taxon>
    </lineage>
</organism>
<evidence type="ECO:0000313" key="3">
    <source>
        <dbReference type="EMBL" id="GAA3744041.1"/>
    </source>
</evidence>
<dbReference type="Pfam" id="PF21597">
    <property type="entry name" value="TetR_C_43"/>
    <property type="match status" value="1"/>
</dbReference>
<evidence type="ECO:0000259" key="2">
    <source>
        <dbReference type="Pfam" id="PF21597"/>
    </source>
</evidence>
<feature type="compositionally biased region" description="Basic and acidic residues" evidence="1">
    <location>
        <begin position="80"/>
        <end position="91"/>
    </location>
</feature>
<proteinExistence type="predicted"/>